<feature type="compositionally biased region" description="Low complexity" evidence="1">
    <location>
        <begin position="202"/>
        <end position="217"/>
    </location>
</feature>
<dbReference type="Pfam" id="PF15315">
    <property type="entry name" value="FRG2"/>
    <property type="match status" value="1"/>
</dbReference>
<proteinExistence type="predicted"/>
<feature type="compositionally biased region" description="Basic and acidic residues" evidence="1">
    <location>
        <begin position="21"/>
        <end position="46"/>
    </location>
</feature>
<organism evidence="2 3">
    <name type="scientific">Mesocricetus auratus</name>
    <name type="common">Golden hamster</name>
    <dbReference type="NCBI Taxonomy" id="10036"/>
    <lineage>
        <taxon>Eukaryota</taxon>
        <taxon>Metazoa</taxon>
        <taxon>Chordata</taxon>
        <taxon>Craniata</taxon>
        <taxon>Vertebrata</taxon>
        <taxon>Euteleostomi</taxon>
        <taxon>Mammalia</taxon>
        <taxon>Eutheria</taxon>
        <taxon>Euarchontoglires</taxon>
        <taxon>Glires</taxon>
        <taxon>Rodentia</taxon>
        <taxon>Myomorpha</taxon>
        <taxon>Muroidea</taxon>
        <taxon>Cricetidae</taxon>
        <taxon>Cricetinae</taxon>
        <taxon>Mesocricetus</taxon>
    </lineage>
</organism>
<reference evidence="3" key="1">
    <citation type="submission" date="2025-08" db="UniProtKB">
        <authorList>
            <consortium name="RefSeq"/>
        </authorList>
    </citation>
    <scope>IDENTIFICATION</scope>
    <source>
        <tissue evidence="3">Liver</tissue>
    </source>
</reference>
<sequence>MGRESGSRDPADPCCPPSNIDTEKQIIFERTSGDEKQPAEKGEKLAAHCRKTSEQGTGSEPNENEEKPRNSEMDSRQQGDGSGNEEASHLEKRLRTTANEGEFKANGHQEIARPEAQHSGPPPLRKSLVRFLQAMSEAVYGDIVQVQAQYRHSPLSQEQLSLLTQLSGALSAMGQTFYSMGTQAAYGFPAAGWLVPLQNSDSMEPSGSESQRSSSEG</sequence>
<name>A0ABM2XIK9_MESAU</name>
<dbReference type="PANTHER" id="PTHR31883">
    <property type="entry name" value="PROTEIN FRG2-RELATED"/>
    <property type="match status" value="1"/>
</dbReference>
<feature type="region of interest" description="Disordered" evidence="1">
    <location>
        <begin position="198"/>
        <end position="217"/>
    </location>
</feature>
<keyword evidence="2" id="KW-1185">Reference proteome</keyword>
<dbReference type="GeneID" id="121140736"/>
<evidence type="ECO:0000313" key="3">
    <source>
        <dbReference type="RefSeq" id="XP_040602564.1"/>
    </source>
</evidence>
<feature type="region of interest" description="Disordered" evidence="1">
    <location>
        <begin position="1"/>
        <end position="91"/>
    </location>
</feature>
<dbReference type="PANTHER" id="PTHR31883:SF1">
    <property type="entry name" value="PROTEIN FRG2-LIKE-2"/>
    <property type="match status" value="1"/>
</dbReference>
<feature type="compositionally biased region" description="Basic and acidic residues" evidence="1">
    <location>
        <begin position="1"/>
        <end position="11"/>
    </location>
</feature>
<feature type="compositionally biased region" description="Basic and acidic residues" evidence="1">
    <location>
        <begin position="64"/>
        <end position="77"/>
    </location>
</feature>
<dbReference type="InterPro" id="IPR026245">
    <property type="entry name" value="FRG2"/>
</dbReference>
<protein>
    <submittedName>
        <fullName evidence="3">Protein FRG2-like</fullName>
    </submittedName>
</protein>
<evidence type="ECO:0000256" key="1">
    <source>
        <dbReference type="SAM" id="MobiDB-lite"/>
    </source>
</evidence>
<accession>A0ABM2XIK9</accession>
<dbReference type="RefSeq" id="XP_040602564.1">
    <property type="nucleotide sequence ID" value="XM_040746630.1"/>
</dbReference>
<dbReference type="Proteomes" id="UP000886700">
    <property type="component" value="Unplaced"/>
</dbReference>
<gene>
    <name evidence="3" type="primary">LOC121140736</name>
</gene>
<evidence type="ECO:0000313" key="2">
    <source>
        <dbReference type="Proteomes" id="UP000886700"/>
    </source>
</evidence>